<evidence type="ECO:0000256" key="1">
    <source>
        <dbReference type="PROSITE-ProRule" id="PRU00042"/>
    </source>
</evidence>
<dbReference type="SMART" id="SM00355">
    <property type="entry name" value="ZnF_C2H2"/>
    <property type="match status" value="5"/>
</dbReference>
<feature type="region of interest" description="Disordered" evidence="2">
    <location>
        <begin position="71"/>
        <end position="90"/>
    </location>
</feature>
<keyword evidence="1" id="KW-0862">Zinc</keyword>
<feature type="compositionally biased region" description="Polar residues" evidence="2">
    <location>
        <begin position="71"/>
        <end position="89"/>
    </location>
</feature>
<evidence type="ECO:0000313" key="5">
    <source>
        <dbReference type="Proteomes" id="UP001201812"/>
    </source>
</evidence>
<dbReference type="PROSITE" id="PS00028">
    <property type="entry name" value="ZINC_FINGER_C2H2_1"/>
    <property type="match status" value="1"/>
</dbReference>
<gene>
    <name evidence="4" type="ORF">DdX_05456</name>
</gene>
<dbReference type="AlphaFoldDB" id="A0AAD4R3F4"/>
<protein>
    <submittedName>
        <fullName evidence="4">Zinc finger protein</fullName>
    </submittedName>
</protein>
<accession>A0AAD4R3F4</accession>
<dbReference type="PROSITE" id="PS50157">
    <property type="entry name" value="ZINC_FINGER_C2H2_2"/>
    <property type="match status" value="1"/>
</dbReference>
<comment type="caution">
    <text evidence="4">The sequence shown here is derived from an EMBL/GenBank/DDBJ whole genome shotgun (WGS) entry which is preliminary data.</text>
</comment>
<proteinExistence type="predicted"/>
<dbReference type="Proteomes" id="UP001201812">
    <property type="component" value="Unassembled WGS sequence"/>
</dbReference>
<evidence type="ECO:0000256" key="2">
    <source>
        <dbReference type="SAM" id="MobiDB-lite"/>
    </source>
</evidence>
<evidence type="ECO:0000259" key="3">
    <source>
        <dbReference type="PROSITE" id="PS50157"/>
    </source>
</evidence>
<keyword evidence="5" id="KW-1185">Reference proteome</keyword>
<reference evidence="4" key="1">
    <citation type="submission" date="2022-01" db="EMBL/GenBank/DDBJ databases">
        <title>Genome Sequence Resource for Two Populations of Ditylenchus destructor, the Migratory Endoparasitic Phytonematode.</title>
        <authorList>
            <person name="Zhang H."/>
            <person name="Lin R."/>
            <person name="Xie B."/>
        </authorList>
    </citation>
    <scope>NUCLEOTIDE SEQUENCE</scope>
    <source>
        <strain evidence="4">BazhouSP</strain>
    </source>
</reference>
<feature type="domain" description="C2H2-type" evidence="3">
    <location>
        <begin position="193"/>
        <end position="222"/>
    </location>
</feature>
<name>A0AAD4R3F4_9BILA</name>
<dbReference type="GO" id="GO:0008270">
    <property type="term" value="F:zinc ion binding"/>
    <property type="evidence" value="ECO:0007669"/>
    <property type="project" value="UniProtKB-KW"/>
</dbReference>
<keyword evidence="1" id="KW-0479">Metal-binding</keyword>
<dbReference type="EMBL" id="JAKKPZ010000006">
    <property type="protein sequence ID" value="KAI1720085.1"/>
    <property type="molecule type" value="Genomic_DNA"/>
</dbReference>
<evidence type="ECO:0000313" key="4">
    <source>
        <dbReference type="EMBL" id="KAI1720085.1"/>
    </source>
</evidence>
<dbReference type="InterPro" id="IPR013087">
    <property type="entry name" value="Znf_C2H2_type"/>
</dbReference>
<sequence length="667" mass="75742">MSEIITLESDDECESNYSHSRTATASILNERPLDILNVIASSHSRTVNGIGTNGLLSTSIRALNGTNRAHAQNGHNVSPLSAATQNRAPMTSRRLDRPTINLVPPNTTRLQPNTAAINNQMNYPKYQNTNNVISTEPLIKKPRLVGATPVFIPKKNGLYNGIPAKIRQLSETYLEAYPTGGQTERDDEFLGQFKCTYNNCGKHLRNNVTFMYHLWAHLTSKSDATFEQQIKDDVTRLRTCPECLLIQPSPHRMHLHYHRVHKFDKLLSSQDLAICNICESVCQFANMDVHLLRHGDADLPYHCKKCRYRTSAREALFRHFLENHCGTSMCLCPFCVVSFNIPLSERLRPTVVMKTYVQHMMDHDIDFQQGCQQCVTRFQHCPATAFSARYENHSRQHKEVDSKWKIVRKNFISLQRPQSKALVPSSDVQQTCLECGHVVANAKKLQPNLRDTKDTHFKELKKCRARHCSYESNCSVAFELHSALSSCIPENEHRSPLGKPLSTAPKNDGMKDTYFKCEKCNFDTVDSGVITKHIATSRKCNGAKARIEKVVDIDKKLLKRCEQEQKAMIEHFGLNNLNDIDPIKYEQEILAQEQEDEEILLDEISEKLSMIVPTAKVEAARANRNLVKHLFGQSTVSIDLEIICSLAVGNDIKQHIKEFRNSCDNDD</sequence>
<keyword evidence="1" id="KW-0863">Zinc-finger</keyword>
<organism evidence="4 5">
    <name type="scientific">Ditylenchus destructor</name>
    <dbReference type="NCBI Taxonomy" id="166010"/>
    <lineage>
        <taxon>Eukaryota</taxon>
        <taxon>Metazoa</taxon>
        <taxon>Ecdysozoa</taxon>
        <taxon>Nematoda</taxon>
        <taxon>Chromadorea</taxon>
        <taxon>Rhabditida</taxon>
        <taxon>Tylenchina</taxon>
        <taxon>Tylenchomorpha</taxon>
        <taxon>Sphaerularioidea</taxon>
        <taxon>Anguinidae</taxon>
        <taxon>Anguininae</taxon>
        <taxon>Ditylenchus</taxon>
    </lineage>
</organism>